<name>A0A6P8YYR1_THRPL</name>
<dbReference type="GeneID" id="117644242"/>
<evidence type="ECO:0000313" key="2">
    <source>
        <dbReference type="Proteomes" id="UP000515158"/>
    </source>
</evidence>
<reference evidence="3" key="1">
    <citation type="submission" date="2025-08" db="UniProtKB">
        <authorList>
            <consortium name="RefSeq"/>
        </authorList>
    </citation>
    <scope>IDENTIFICATION</scope>
    <source>
        <tissue evidence="3">Total insect</tissue>
    </source>
</reference>
<keyword evidence="2" id="KW-1185">Reference proteome</keyword>
<feature type="compositionally biased region" description="Polar residues" evidence="1">
    <location>
        <begin position="54"/>
        <end position="65"/>
    </location>
</feature>
<accession>A0A6P8YYR1</accession>
<protein>
    <submittedName>
        <fullName evidence="3">Uncharacterized protein LOC117644242</fullName>
    </submittedName>
</protein>
<proteinExistence type="predicted"/>
<gene>
    <name evidence="3" type="primary">LOC117644242</name>
</gene>
<sequence>MPPKKRAQTSPAGDASKRSKQGSSPSQRREGSPTDSLSMESEVVKVKEELSGPETANMSASTSSPKLWCRDCGEDATEDCEDSGHSVCSLRQLRLDEGPPRGSVWAKWRRRRARW</sequence>
<feature type="region of interest" description="Disordered" evidence="1">
    <location>
        <begin position="1"/>
        <end position="67"/>
    </location>
</feature>
<evidence type="ECO:0000256" key="1">
    <source>
        <dbReference type="SAM" id="MobiDB-lite"/>
    </source>
</evidence>
<dbReference type="InParanoid" id="A0A6P8YYR1"/>
<evidence type="ECO:0000313" key="3">
    <source>
        <dbReference type="RefSeq" id="XP_034239407.1"/>
    </source>
</evidence>
<dbReference type="KEGG" id="tpal:117644242"/>
<dbReference type="AlphaFoldDB" id="A0A6P8YYR1"/>
<dbReference type="Proteomes" id="UP000515158">
    <property type="component" value="Unplaced"/>
</dbReference>
<organism evidence="3">
    <name type="scientific">Thrips palmi</name>
    <name type="common">Melon thrips</name>
    <dbReference type="NCBI Taxonomy" id="161013"/>
    <lineage>
        <taxon>Eukaryota</taxon>
        <taxon>Metazoa</taxon>
        <taxon>Ecdysozoa</taxon>
        <taxon>Arthropoda</taxon>
        <taxon>Hexapoda</taxon>
        <taxon>Insecta</taxon>
        <taxon>Pterygota</taxon>
        <taxon>Neoptera</taxon>
        <taxon>Paraneoptera</taxon>
        <taxon>Thysanoptera</taxon>
        <taxon>Terebrantia</taxon>
        <taxon>Thripoidea</taxon>
        <taxon>Thripidae</taxon>
        <taxon>Thrips</taxon>
    </lineage>
</organism>
<dbReference type="RefSeq" id="XP_034239407.1">
    <property type="nucleotide sequence ID" value="XM_034383516.1"/>
</dbReference>